<dbReference type="Proteomes" id="UP000596660">
    <property type="component" value="Unplaced"/>
</dbReference>
<evidence type="ECO:0000313" key="1">
    <source>
        <dbReference type="EnsemblPlants" id="AUR62015264-RA:cds"/>
    </source>
</evidence>
<keyword evidence="2" id="KW-1185">Reference proteome</keyword>
<evidence type="ECO:0008006" key="3">
    <source>
        <dbReference type="Google" id="ProtNLM"/>
    </source>
</evidence>
<reference evidence="1" key="1">
    <citation type="journal article" date="2017" name="Nature">
        <title>The genome of Chenopodium quinoa.</title>
        <authorList>
            <person name="Jarvis D.E."/>
            <person name="Ho Y.S."/>
            <person name="Lightfoot D.J."/>
            <person name="Schmoeckel S.M."/>
            <person name="Li B."/>
            <person name="Borm T.J.A."/>
            <person name="Ohyanagi H."/>
            <person name="Mineta K."/>
            <person name="Michell C.T."/>
            <person name="Saber N."/>
            <person name="Kharbatia N.M."/>
            <person name="Rupper R.R."/>
            <person name="Sharp A.R."/>
            <person name="Dally N."/>
            <person name="Boughton B.A."/>
            <person name="Woo Y.H."/>
            <person name="Gao G."/>
            <person name="Schijlen E.G.W.M."/>
            <person name="Guo X."/>
            <person name="Momin A.A."/>
            <person name="Negrao S."/>
            <person name="Al-Babili S."/>
            <person name="Gehring C."/>
            <person name="Roessner U."/>
            <person name="Jung C."/>
            <person name="Murphy K."/>
            <person name="Arold S.T."/>
            <person name="Gojobori T."/>
            <person name="van der Linden C.G."/>
            <person name="van Loo E.N."/>
            <person name="Jellen E.N."/>
            <person name="Maughan P.J."/>
            <person name="Tester M."/>
        </authorList>
    </citation>
    <scope>NUCLEOTIDE SEQUENCE [LARGE SCALE GENOMIC DNA]</scope>
    <source>
        <strain evidence="1">cv. PI 614886</strain>
    </source>
</reference>
<protein>
    <recommendedName>
        <fullName evidence="3">Aminotransferase-like plant mobile domain-containing protein</fullName>
    </recommendedName>
</protein>
<name>A0A803LLV3_CHEQI</name>
<organism evidence="1 2">
    <name type="scientific">Chenopodium quinoa</name>
    <name type="common">Quinoa</name>
    <dbReference type="NCBI Taxonomy" id="63459"/>
    <lineage>
        <taxon>Eukaryota</taxon>
        <taxon>Viridiplantae</taxon>
        <taxon>Streptophyta</taxon>
        <taxon>Embryophyta</taxon>
        <taxon>Tracheophyta</taxon>
        <taxon>Spermatophyta</taxon>
        <taxon>Magnoliopsida</taxon>
        <taxon>eudicotyledons</taxon>
        <taxon>Gunneridae</taxon>
        <taxon>Pentapetalae</taxon>
        <taxon>Caryophyllales</taxon>
        <taxon>Chenopodiaceae</taxon>
        <taxon>Chenopodioideae</taxon>
        <taxon>Atripliceae</taxon>
        <taxon>Chenopodium</taxon>
    </lineage>
</organism>
<proteinExistence type="predicted"/>
<evidence type="ECO:0000313" key="2">
    <source>
        <dbReference type="Proteomes" id="UP000596660"/>
    </source>
</evidence>
<dbReference type="EnsemblPlants" id="AUR62015264-RA">
    <property type="protein sequence ID" value="AUR62015264-RA:cds"/>
    <property type="gene ID" value="AUR62015264"/>
</dbReference>
<dbReference type="AlphaFoldDB" id="A0A803LLV3"/>
<accession>A0A803LLV3</accession>
<sequence length="229" mass="26332">MKRNTLLHVGRGIWRLVRDGIPIKWVAHESPPTMVRNVMAQFKFEGALEDDFLRVSNKAAGPDGINFPTFRPMTGAFAENWKVEHPSTKVKALDTLSARISRKEVAKWGSKLLIGSEFSHIPQYWEWLEDILKHFRHMLTSTNIPDAVYASMFYYERNTPYMQAFCEMWSSTTNTLLTSTGEFLISLWDLQYLSGLPINGSFYNEVIPSATELEGYDQNDSLYLPYSCK</sequence>
<reference evidence="1" key="2">
    <citation type="submission" date="2021-03" db="UniProtKB">
        <authorList>
            <consortium name="EnsemblPlants"/>
        </authorList>
    </citation>
    <scope>IDENTIFICATION</scope>
</reference>
<dbReference type="Gramene" id="AUR62015264-RA">
    <property type="protein sequence ID" value="AUR62015264-RA:cds"/>
    <property type="gene ID" value="AUR62015264"/>
</dbReference>